<feature type="domain" description="BIG2" evidence="2">
    <location>
        <begin position="27"/>
        <end position="104"/>
    </location>
</feature>
<dbReference type="InterPro" id="IPR008964">
    <property type="entry name" value="Invasin/intimin_cell_adhesion"/>
</dbReference>
<dbReference type="SUPFAM" id="SSF52058">
    <property type="entry name" value="L domain-like"/>
    <property type="match status" value="1"/>
</dbReference>
<feature type="signal peptide" evidence="1">
    <location>
        <begin position="1"/>
        <end position="24"/>
    </location>
</feature>
<reference evidence="3 4" key="1">
    <citation type="submission" date="2018-08" db="EMBL/GenBank/DDBJ databases">
        <title>A genome reference for cultivated species of the human gut microbiota.</title>
        <authorList>
            <person name="Zou Y."/>
            <person name="Xue W."/>
            <person name="Luo G."/>
        </authorList>
    </citation>
    <scope>NUCLEOTIDE SEQUENCE [LARGE SCALE GENOMIC DNA]</scope>
    <source>
        <strain evidence="3 4">AF05-4</strain>
    </source>
</reference>
<dbReference type="Proteomes" id="UP000284777">
    <property type="component" value="Unassembled WGS sequence"/>
</dbReference>
<dbReference type="Pfam" id="PF13306">
    <property type="entry name" value="LRR_5"/>
    <property type="match status" value="1"/>
</dbReference>
<dbReference type="EMBL" id="QSBD01000022">
    <property type="protein sequence ID" value="RGW95636.1"/>
    <property type="molecule type" value="Genomic_DNA"/>
</dbReference>
<proteinExistence type="predicted"/>
<protein>
    <submittedName>
        <fullName evidence="3">Leucine-rich repeat domain-containing protein</fullName>
    </submittedName>
</protein>
<dbReference type="InterPro" id="IPR032675">
    <property type="entry name" value="LRR_dom_sf"/>
</dbReference>
<dbReference type="AlphaFoldDB" id="A0A413DYP0"/>
<evidence type="ECO:0000256" key="1">
    <source>
        <dbReference type="SAM" id="SignalP"/>
    </source>
</evidence>
<dbReference type="Pfam" id="PF02368">
    <property type="entry name" value="Big_2"/>
    <property type="match status" value="1"/>
</dbReference>
<gene>
    <name evidence="3" type="ORF">DWV41_13015</name>
</gene>
<name>A0A413DYP0_BACSE</name>
<sequence>MKVKKMILFLSVAMLLAGCNKDNAPVAVSEVTLSRTALTMTVGDTEKLTATVLPEHAGYDGLVWSSNNASVALVDVEGLVTAVSAGNATITATVGGKQATCEVTVADAVPEGLTVTTYEALLEALRTGGASADVPTLIMLGSDITIPAGGDHTSPPINGSGYFKIDGGGHTLTWEGEDNNNFHFLGNADPDADAVYIELTNINLDQQGMNSAVAVLNGRITLGKDVALNGQYENMILASGEKAALELGDGCELAYTTVRSYCVSVWNGATLVLNGGKTAAGAYIDLSCYFDPAVSHPLISVPKALTGDVQLLLATSGVTSIAQGAGGYQLTQADCDRLKVNPESMVSLYGEPLQKYGDNFELYLDPAEHQIELRLKNFTPPTSGNIDMTSMTADEAQLTIRAALAAGFTELKLTGELSKIGMGGNWGTFINNKKITKCDLTGVTGWGRTPTLPELAFVNCTALQEVTLPDDVRVIGSSAFFGCAALTTVNLSQVTWINLNAFYECTSLEMLILDNVTEIGRETFYGCTSLKTLKIPKCTRFGNYIVTGCKALTRIEATATGDFADLSGDDVGIERTAVFHNSDSHSGDSAFNPAKCDLVLNADKKQDGNASPQVFSDNEWLVMPNGQVMQWNSITFVQ</sequence>
<dbReference type="SUPFAM" id="SSF49373">
    <property type="entry name" value="Invasin/intimin cell-adhesion fragments"/>
    <property type="match status" value="1"/>
</dbReference>
<dbReference type="PANTHER" id="PTHR45661">
    <property type="entry name" value="SURFACE ANTIGEN"/>
    <property type="match status" value="1"/>
</dbReference>
<dbReference type="Gene3D" id="3.80.10.10">
    <property type="entry name" value="Ribonuclease Inhibitor"/>
    <property type="match status" value="1"/>
</dbReference>
<evidence type="ECO:0000313" key="4">
    <source>
        <dbReference type="Proteomes" id="UP000284777"/>
    </source>
</evidence>
<accession>A0A413DYP0</accession>
<evidence type="ECO:0000259" key="2">
    <source>
        <dbReference type="SMART" id="SM00635"/>
    </source>
</evidence>
<dbReference type="PANTHER" id="PTHR45661:SF3">
    <property type="entry name" value="IG-LIKE DOMAIN-CONTAINING PROTEIN"/>
    <property type="match status" value="1"/>
</dbReference>
<dbReference type="InterPro" id="IPR053139">
    <property type="entry name" value="Surface_bspA-like"/>
</dbReference>
<keyword evidence="1" id="KW-0732">Signal</keyword>
<evidence type="ECO:0000313" key="3">
    <source>
        <dbReference type="EMBL" id="RGW95636.1"/>
    </source>
</evidence>
<feature type="chain" id="PRO_5019226327" evidence="1">
    <location>
        <begin position="25"/>
        <end position="638"/>
    </location>
</feature>
<dbReference type="InterPro" id="IPR003343">
    <property type="entry name" value="Big_2"/>
</dbReference>
<dbReference type="SMART" id="SM00635">
    <property type="entry name" value="BID_2"/>
    <property type="match status" value="1"/>
</dbReference>
<dbReference type="InterPro" id="IPR026906">
    <property type="entry name" value="LRR_5"/>
</dbReference>
<dbReference type="Gene3D" id="2.60.40.1080">
    <property type="match status" value="1"/>
</dbReference>
<organism evidence="3 4">
    <name type="scientific">Bacteroides stercoris</name>
    <dbReference type="NCBI Taxonomy" id="46506"/>
    <lineage>
        <taxon>Bacteria</taxon>
        <taxon>Pseudomonadati</taxon>
        <taxon>Bacteroidota</taxon>
        <taxon>Bacteroidia</taxon>
        <taxon>Bacteroidales</taxon>
        <taxon>Bacteroidaceae</taxon>
        <taxon>Bacteroides</taxon>
    </lineage>
</organism>
<dbReference type="RefSeq" id="WP_117902522.1">
    <property type="nucleotide sequence ID" value="NZ_QSBD01000022.1"/>
</dbReference>
<dbReference type="PROSITE" id="PS51257">
    <property type="entry name" value="PROKAR_LIPOPROTEIN"/>
    <property type="match status" value="1"/>
</dbReference>
<comment type="caution">
    <text evidence="3">The sequence shown here is derived from an EMBL/GenBank/DDBJ whole genome shotgun (WGS) entry which is preliminary data.</text>
</comment>